<keyword evidence="1" id="KW-0805">Transcription regulation</keyword>
<dbReference type="SMART" id="SM00344">
    <property type="entry name" value="HTH_ASNC"/>
    <property type="match status" value="1"/>
</dbReference>
<evidence type="ECO:0000313" key="5">
    <source>
        <dbReference type="EMBL" id="MBV7257128.1"/>
    </source>
</evidence>
<keyword evidence="3" id="KW-0804">Transcription</keyword>
<accession>A0ABS6SFD8</accession>
<dbReference type="Pfam" id="PF13412">
    <property type="entry name" value="HTH_24"/>
    <property type="match status" value="1"/>
</dbReference>
<name>A0ABS6SFD8_9SPHN</name>
<dbReference type="InterPro" id="IPR000485">
    <property type="entry name" value="AsnC-type_HTH_dom"/>
</dbReference>
<protein>
    <submittedName>
        <fullName evidence="5">Lrp/AsnC family transcriptional regulator</fullName>
    </submittedName>
</protein>
<evidence type="ECO:0000313" key="6">
    <source>
        <dbReference type="Proteomes" id="UP000722336"/>
    </source>
</evidence>
<organism evidence="5 6">
    <name type="scientific">Pacificimonas pallii</name>
    <dbReference type="NCBI Taxonomy" id="2827236"/>
    <lineage>
        <taxon>Bacteria</taxon>
        <taxon>Pseudomonadati</taxon>
        <taxon>Pseudomonadota</taxon>
        <taxon>Alphaproteobacteria</taxon>
        <taxon>Sphingomonadales</taxon>
        <taxon>Sphingosinicellaceae</taxon>
        <taxon>Pacificimonas</taxon>
    </lineage>
</organism>
<gene>
    <name evidence="5" type="ORF">KCG44_10075</name>
</gene>
<dbReference type="EMBL" id="JAGSPA010000003">
    <property type="protein sequence ID" value="MBV7257128.1"/>
    <property type="molecule type" value="Genomic_DNA"/>
</dbReference>
<keyword evidence="2" id="KW-0238">DNA-binding</keyword>
<dbReference type="CDD" id="cd00090">
    <property type="entry name" value="HTH_ARSR"/>
    <property type="match status" value="1"/>
</dbReference>
<evidence type="ECO:0000256" key="2">
    <source>
        <dbReference type="ARBA" id="ARBA00023125"/>
    </source>
</evidence>
<dbReference type="InterPro" id="IPR019888">
    <property type="entry name" value="Tscrpt_reg_AsnC-like"/>
</dbReference>
<dbReference type="PANTHER" id="PTHR30154">
    <property type="entry name" value="LEUCINE-RESPONSIVE REGULATORY PROTEIN"/>
    <property type="match status" value="1"/>
</dbReference>
<dbReference type="Pfam" id="PF01037">
    <property type="entry name" value="AsnC_trans_reg"/>
    <property type="match status" value="1"/>
</dbReference>
<dbReference type="PROSITE" id="PS50956">
    <property type="entry name" value="HTH_ASNC_2"/>
    <property type="match status" value="1"/>
</dbReference>
<evidence type="ECO:0000256" key="3">
    <source>
        <dbReference type="ARBA" id="ARBA00023163"/>
    </source>
</evidence>
<keyword evidence="6" id="KW-1185">Reference proteome</keyword>
<dbReference type="InterPro" id="IPR011991">
    <property type="entry name" value="ArsR-like_HTH"/>
</dbReference>
<reference evidence="5 6" key="1">
    <citation type="submission" date="2021-04" db="EMBL/GenBank/DDBJ databases">
        <authorList>
            <person name="Pira H."/>
            <person name="Risdian C."/>
            <person name="Wink J."/>
        </authorList>
    </citation>
    <scope>NUCLEOTIDE SEQUENCE [LARGE SCALE GENOMIC DNA]</scope>
    <source>
        <strain evidence="5 6">WHA3</strain>
    </source>
</reference>
<evidence type="ECO:0000259" key="4">
    <source>
        <dbReference type="PROSITE" id="PS50956"/>
    </source>
</evidence>
<feature type="domain" description="HTH asnC-type" evidence="4">
    <location>
        <begin position="4"/>
        <end position="65"/>
    </location>
</feature>
<sequence length="167" mass="18970">MYKLDRIDIAILEAMQDNGRITRSTLSEMVGLSQSPCHERVKRLEKAKLISRYRAEVDILQIAHVCIFYVTVKLGAHRATDFQVFERAIRRHGEIIECHALGGGIDYIMKVVANDINQYQAFMDELLDSNIGISEYFTYIVTKPIKNDTGYPISDLVNGSRSGEDAR</sequence>
<dbReference type="InterPro" id="IPR019887">
    <property type="entry name" value="Tscrpt_reg_AsnC/Lrp_C"/>
</dbReference>
<comment type="caution">
    <text evidence="5">The sequence shown here is derived from an EMBL/GenBank/DDBJ whole genome shotgun (WGS) entry which is preliminary data.</text>
</comment>
<evidence type="ECO:0000256" key="1">
    <source>
        <dbReference type="ARBA" id="ARBA00023015"/>
    </source>
</evidence>
<dbReference type="Proteomes" id="UP000722336">
    <property type="component" value="Unassembled WGS sequence"/>
</dbReference>
<proteinExistence type="predicted"/>
<dbReference type="PANTHER" id="PTHR30154:SF34">
    <property type="entry name" value="TRANSCRIPTIONAL REGULATOR AZLB"/>
    <property type="match status" value="1"/>
</dbReference>
<dbReference type="RefSeq" id="WP_218445957.1">
    <property type="nucleotide sequence ID" value="NZ_JAGSPA010000003.1"/>
</dbReference>